<keyword evidence="1" id="KW-0472">Membrane</keyword>
<evidence type="ECO:0000259" key="2">
    <source>
        <dbReference type="Pfam" id="PF26626"/>
    </source>
</evidence>
<comment type="caution">
    <text evidence="3">The sequence shown here is derived from an EMBL/GenBank/DDBJ whole genome shotgun (WGS) entry which is preliminary data.</text>
</comment>
<feature type="transmembrane region" description="Helical" evidence="1">
    <location>
        <begin position="6"/>
        <end position="26"/>
    </location>
</feature>
<accession>A0A940X8S9</accession>
<evidence type="ECO:0000256" key="1">
    <source>
        <dbReference type="SAM" id="Phobius"/>
    </source>
</evidence>
<proteinExistence type="predicted"/>
<keyword evidence="1" id="KW-1133">Transmembrane helix</keyword>
<sequence length="566" mass="66457">MVAIFISWIYILFTTVNLGFLTDRILLLKNRNLAIYSVLGLFLTTILASIWAIFGRINIEFHLFLLLLNIGVFCTFRTPIIDCYRLFFLAFRQWQKTLKVVSVLLTFLIIAQCSSVPYVIDNESYYIQTIKWLNEYGFVKGLINLHLFFSQTSGWHIAQSVFNFSFLYANFNDLSGYCLFVGVLFSVEKLNEFYKNNNKNYLIIGLFPLFSIFYFQFISAPSPDIPVYVLSFILFFYFLENFKNTSPAVFNLMVILSLFTLYIKNTALILALLPLVLLLNNAKTLSKNLLKPFLIAVLFLALFLIKNMIICGTPVFPSNFFDSFATDYAIPNHIENFYYEQFKVYGFFVYQNQYDSMSALDLFLRWLSLPKLNGLFNKIAILLLIITPVFIYKFQHKKSVWMLYLLMVLQMVFLFVTSPQYRFFMNFILFFSVFCLASFIQKRKTIHTFFILSLLPTIIVLFVPFNLNRFSNHKFMLEISTFSAENALFPHENSKYKLPFTSVRLGNFSYNSPKNCDFFWANGNGELPCVNKDQVEYFRKYFYTIPQMRTKDLKDGFYAKKLLLNE</sequence>
<feature type="transmembrane region" description="Helical" evidence="1">
    <location>
        <begin position="61"/>
        <end position="80"/>
    </location>
</feature>
<feature type="transmembrane region" description="Helical" evidence="1">
    <location>
        <begin position="446"/>
        <end position="467"/>
    </location>
</feature>
<feature type="transmembrane region" description="Helical" evidence="1">
    <location>
        <begin position="199"/>
        <end position="219"/>
    </location>
</feature>
<name>A0A940X8S9_9FLAO</name>
<feature type="transmembrane region" description="Helical" evidence="1">
    <location>
        <begin position="166"/>
        <end position="187"/>
    </location>
</feature>
<evidence type="ECO:0000313" key="3">
    <source>
        <dbReference type="EMBL" id="MBP4137692.1"/>
    </source>
</evidence>
<feature type="transmembrane region" description="Helical" evidence="1">
    <location>
        <begin position="400"/>
        <end position="416"/>
    </location>
</feature>
<feature type="transmembrane region" description="Helical" evidence="1">
    <location>
        <begin position="33"/>
        <end position="55"/>
    </location>
</feature>
<dbReference type="EMBL" id="JAGFBV010000007">
    <property type="protein sequence ID" value="MBP4137692.1"/>
    <property type="molecule type" value="Genomic_DNA"/>
</dbReference>
<dbReference type="InterPro" id="IPR058514">
    <property type="entry name" value="DUF8201"/>
</dbReference>
<feature type="transmembrane region" description="Helical" evidence="1">
    <location>
        <begin position="249"/>
        <end position="273"/>
    </location>
</feature>
<dbReference type="Pfam" id="PF26626">
    <property type="entry name" value="DUF8201"/>
    <property type="match status" value="1"/>
</dbReference>
<dbReference type="NCBIfam" id="NF047510">
    <property type="entry name" value="LIC_10190_fam"/>
    <property type="match status" value="1"/>
</dbReference>
<feature type="transmembrane region" description="Helical" evidence="1">
    <location>
        <begin position="293"/>
        <end position="316"/>
    </location>
</feature>
<keyword evidence="1" id="KW-0812">Transmembrane</keyword>
<feature type="transmembrane region" description="Helical" evidence="1">
    <location>
        <begin position="225"/>
        <end position="242"/>
    </location>
</feature>
<feature type="transmembrane region" description="Helical" evidence="1">
    <location>
        <begin position="423"/>
        <end position="440"/>
    </location>
</feature>
<protein>
    <recommendedName>
        <fullName evidence="2">DUF8201 domain-containing protein</fullName>
    </recommendedName>
</protein>
<dbReference type="Proteomes" id="UP000675047">
    <property type="component" value="Unassembled WGS sequence"/>
</dbReference>
<dbReference type="InterPro" id="IPR058065">
    <property type="entry name" value="LIC_10190-like"/>
</dbReference>
<keyword evidence="4" id="KW-1185">Reference proteome</keyword>
<organism evidence="3 4">
    <name type="scientific">Flavobacterium geliluteum</name>
    <dbReference type="NCBI Taxonomy" id="2816120"/>
    <lineage>
        <taxon>Bacteria</taxon>
        <taxon>Pseudomonadati</taxon>
        <taxon>Bacteroidota</taxon>
        <taxon>Flavobacteriia</taxon>
        <taxon>Flavobacteriales</taxon>
        <taxon>Flavobacteriaceae</taxon>
        <taxon>Flavobacterium</taxon>
    </lineage>
</organism>
<feature type="transmembrane region" description="Helical" evidence="1">
    <location>
        <begin position="375"/>
        <end position="394"/>
    </location>
</feature>
<dbReference type="AlphaFoldDB" id="A0A940X8S9"/>
<dbReference type="RefSeq" id="WP_210665725.1">
    <property type="nucleotide sequence ID" value="NZ_JAGFBV010000007.1"/>
</dbReference>
<gene>
    <name evidence="3" type="ORF">J3495_06290</name>
</gene>
<feature type="transmembrane region" description="Helical" evidence="1">
    <location>
        <begin position="100"/>
        <end position="120"/>
    </location>
</feature>
<evidence type="ECO:0000313" key="4">
    <source>
        <dbReference type="Proteomes" id="UP000675047"/>
    </source>
</evidence>
<feature type="domain" description="DUF8201" evidence="2">
    <location>
        <begin position="1"/>
        <end position="429"/>
    </location>
</feature>
<reference evidence="3 4" key="1">
    <citation type="submission" date="2021-03" db="EMBL/GenBank/DDBJ databases">
        <title>Flavobacterium Flabelliformis Sp. Nov. And Flavobacterium Geliluteum Sp. Nov., Two Novel Multidrug Resistant Psychrophilic Species Isolated From Antarctica.</title>
        <authorList>
            <person name="Kralova S."/>
            <person name="Busse H.J."/>
            <person name="Bezdicek M."/>
            <person name="Nykrynova M."/>
            <person name="Kroupova E."/>
            <person name="Krsek D."/>
            <person name="Sedlacek I."/>
        </authorList>
    </citation>
    <scope>NUCLEOTIDE SEQUENCE [LARGE SCALE GENOMIC DNA]</scope>
    <source>
        <strain evidence="3 4">P7388</strain>
    </source>
</reference>